<reference evidence="1" key="1">
    <citation type="submission" date="2019-04" db="EMBL/GenBank/DDBJ databases">
        <title>Friends and foes A comparative genomics study of 23 Aspergillus species from section Flavi.</title>
        <authorList>
            <consortium name="DOE Joint Genome Institute"/>
            <person name="Kjaerbolling I."/>
            <person name="Vesth T."/>
            <person name="Frisvad J.C."/>
            <person name="Nybo J.L."/>
            <person name="Theobald S."/>
            <person name="Kildgaard S."/>
            <person name="Isbrandt T."/>
            <person name="Kuo A."/>
            <person name="Sato A."/>
            <person name="Lyhne E.K."/>
            <person name="Kogle M.E."/>
            <person name="Wiebenga A."/>
            <person name="Kun R.S."/>
            <person name="Lubbers R.J."/>
            <person name="Makela M.R."/>
            <person name="Barry K."/>
            <person name="Chovatia M."/>
            <person name="Clum A."/>
            <person name="Daum C."/>
            <person name="Haridas S."/>
            <person name="He G."/>
            <person name="LaButti K."/>
            <person name="Lipzen A."/>
            <person name="Mondo S."/>
            <person name="Riley R."/>
            <person name="Salamov A."/>
            <person name="Simmons B.A."/>
            <person name="Magnuson J.K."/>
            <person name="Henrissat B."/>
            <person name="Mortensen U.H."/>
            <person name="Larsen T.O."/>
            <person name="Devries R.P."/>
            <person name="Grigoriev I.V."/>
            <person name="Machida M."/>
            <person name="Baker S.E."/>
            <person name="Andersen M.R."/>
        </authorList>
    </citation>
    <scope>NUCLEOTIDE SEQUENCE</scope>
    <source>
        <strain evidence="1">CBS 117612</strain>
    </source>
</reference>
<protein>
    <submittedName>
        <fullName evidence="1">Uncharacterized protein</fullName>
    </submittedName>
</protein>
<feature type="non-terminal residue" evidence="1">
    <location>
        <position position="50"/>
    </location>
</feature>
<proteinExistence type="predicted"/>
<accession>A0A5N6XYY0</accession>
<dbReference type="EMBL" id="ML737181">
    <property type="protein sequence ID" value="KAE8337389.1"/>
    <property type="molecule type" value="Genomic_DNA"/>
</dbReference>
<organism evidence="1">
    <name type="scientific">Aspergillus arachidicola</name>
    <dbReference type="NCBI Taxonomy" id="656916"/>
    <lineage>
        <taxon>Eukaryota</taxon>
        <taxon>Fungi</taxon>
        <taxon>Dikarya</taxon>
        <taxon>Ascomycota</taxon>
        <taxon>Pezizomycotina</taxon>
        <taxon>Eurotiomycetes</taxon>
        <taxon>Eurotiomycetidae</taxon>
        <taxon>Eurotiales</taxon>
        <taxon>Aspergillaceae</taxon>
        <taxon>Aspergillus</taxon>
        <taxon>Aspergillus subgen. Circumdati</taxon>
    </lineage>
</organism>
<dbReference type="Proteomes" id="UP000325558">
    <property type="component" value="Unassembled WGS sequence"/>
</dbReference>
<dbReference type="AlphaFoldDB" id="A0A5N6XYY0"/>
<sequence length="50" mass="5587">MVWQMPIELINGQLVRRHWCSVMTRTSAFPTTATPSGCGPPFSLKVINLI</sequence>
<name>A0A5N6XYY0_9EURO</name>
<gene>
    <name evidence="1" type="ORF">BDV24DRAFT_140193</name>
</gene>
<evidence type="ECO:0000313" key="1">
    <source>
        <dbReference type="EMBL" id="KAE8337389.1"/>
    </source>
</evidence>